<dbReference type="PROSITE" id="PS00489">
    <property type="entry name" value="RNA_POL_PHAGE_2"/>
    <property type="match status" value="1"/>
</dbReference>
<evidence type="ECO:0000256" key="6">
    <source>
        <dbReference type="ARBA" id="ARBA00022946"/>
    </source>
</evidence>
<keyword evidence="5 9" id="KW-0548">Nucleotidyltransferase</keyword>
<gene>
    <name evidence="11" type="ORF">QE152_g26988</name>
</gene>
<dbReference type="GO" id="GO:0071897">
    <property type="term" value="P:DNA biosynthetic process"/>
    <property type="evidence" value="ECO:0007669"/>
    <property type="project" value="UniProtKB-ARBA"/>
</dbReference>
<keyword evidence="3 9" id="KW-0240">DNA-directed RNA polymerase</keyword>
<dbReference type="InterPro" id="IPR029262">
    <property type="entry name" value="RPOL_N"/>
</dbReference>
<dbReference type="PANTHER" id="PTHR10102:SF0">
    <property type="entry name" value="DNA-DIRECTED RNA POLYMERASE, MITOCHONDRIAL"/>
    <property type="match status" value="1"/>
</dbReference>
<dbReference type="InterPro" id="IPR043502">
    <property type="entry name" value="DNA/RNA_pol_sf"/>
</dbReference>
<evidence type="ECO:0000256" key="9">
    <source>
        <dbReference type="RuleBase" id="RU003805"/>
    </source>
</evidence>
<protein>
    <recommendedName>
        <fullName evidence="2 9">DNA-directed RNA polymerase</fullName>
        <ecNumber evidence="2 9">2.7.7.6</ecNumber>
    </recommendedName>
</protein>
<dbReference type="InterPro" id="IPR037159">
    <property type="entry name" value="RNA_POL_N_sf"/>
</dbReference>
<dbReference type="GO" id="GO:0034245">
    <property type="term" value="C:mitochondrial DNA-directed RNA polymerase complex"/>
    <property type="evidence" value="ECO:0007669"/>
    <property type="project" value="TreeGrafter"/>
</dbReference>
<dbReference type="PANTHER" id="PTHR10102">
    <property type="entry name" value="DNA-DIRECTED RNA POLYMERASE, MITOCHONDRIAL"/>
    <property type="match status" value="1"/>
</dbReference>
<comment type="similarity">
    <text evidence="1 9">Belongs to the phage and mitochondrial RNA polymerase family.</text>
</comment>
<sequence length="1283" mass="147666">MTLNGNDLGTRSNFVERTCTLCKQTSNIRTIVRHQSTHTSPHTKPPRKKRIRGVKKYAELLIVGENSTMEEKAKVRKLSSHDLNFFTSTNLNLNELYKLKDMMRINRTFVEHTYNNLAIIENMPNIVEATTNSVITPSISNVNNPCISNRSDKANNVCDQGVDSDRDISNGNFNEVKSLNVLDELDSFPKITPVVNAFQPEVLEEEPEIAEAVETDEVKDEVKIKAQEQKVKVELLLKQEVVSKTLAAYIEICDLANMPQRGLGALTAYKFKCQNQETNLPITKTNVYNAALKSLANVGNFTKMEDILKYMESLNVNLDIQSYVAIFECLGRCNIHNNHLREIRIYGKEAIWKGFTFDRILNEGILLNDQREYVLSAMQAYDKDYIPKYIPPNVQYNNSLLDELNNKEQLVFNERNNVRLTGIFTKKNIKKMIEEQMRIEKNGYVTIKNIENTSEPTEEILKYRQAFEEHIKMWESVAGTAFNRDFNTLSATKLGHKLEPYMKSIPMKDFVSIMIEEAKVIAQGSETYSPTVNQLYRELGAKVYSRFKVLRKKKTGVLDKILQIHTKYCYDYVTCHHESDIPPVQFKKQNSRQLWQCIEFKERGKGSSIELDHQPWVPTTLQAIGKFLYNIIMHDLKVDVSVMKGTKTNNKNYVSAFYTIFRHHGRIVKEEVKPHPTLSRLYRASVPETLKFPTFQVPMRCPPVPWSSLNIGGYLATHTEFVRLPMQAVTQKQRLQEGPIEQLYPSFDSLNQLAAVPWKVNQKILQCIIKVFTTGGSGKLSVPENPSTLPLPVAPSTEMDKSQKYQFFRQKLQYRRKKGEMYSLWCDCLYRLSLANHFKEDIFWLPHNMDFRGRVYPVPPHLNHLGSDLARSMLVFAEGRPLGPKGLDWLKIHLINLTGLKKRDSIEDRLEYANEIMDQILDSADKPLDGQMWWARSDEPWQTLACCMEIAEASRSENPEKYISHFPVHQDGSCNGLQHYAALGRDSAGGYSVNLSPASKPQDVYSAVAALVEERRHKDEENGLEIARVLNGFVRRKVIKQTVMTTVYGVTRFGARLQIARQLKDIDDFPKEHVWAGSQYLTARTFESLRSMFTSTREIQDWFTECARLISSICGENVEWVTPLGLPIVQPYFRFKSLSSNGFYEPFHMDKYEKPNVMKQKNAFPPNFIHSLDSSHMMLTSLHCERAGITFVSVHDCYWTHPSTVNVMNKICREQFVALHSEPILENLSMFLVQKYSYNSEDFNRDGSVGDSAKRRLNKVLRRLPRTGDFNIEQVLDSIYFFS</sequence>
<dbReference type="Gene3D" id="1.10.150.20">
    <property type="entry name" value="5' to 3' exonuclease, C-terminal subdomain"/>
    <property type="match status" value="1"/>
</dbReference>
<dbReference type="Pfam" id="PF14700">
    <property type="entry name" value="RPOL_N"/>
    <property type="match status" value="1"/>
</dbReference>
<comment type="function">
    <text evidence="9">DNA-dependent RNA polymerase catalyzes the transcription of DNA into RNA using the four ribonucleoside triphosphates as substrates.</text>
</comment>
<accession>A0AAW1JXH7</accession>
<dbReference type="Pfam" id="PF00940">
    <property type="entry name" value="RNA_pol"/>
    <property type="match status" value="1"/>
</dbReference>
<evidence type="ECO:0000256" key="2">
    <source>
        <dbReference type="ARBA" id="ARBA00012418"/>
    </source>
</evidence>
<dbReference type="GO" id="GO:0003899">
    <property type="term" value="F:DNA-directed RNA polymerase activity"/>
    <property type="evidence" value="ECO:0007669"/>
    <property type="project" value="UniProtKB-EC"/>
</dbReference>
<evidence type="ECO:0000313" key="12">
    <source>
        <dbReference type="Proteomes" id="UP001458880"/>
    </source>
</evidence>
<evidence type="ECO:0000256" key="4">
    <source>
        <dbReference type="ARBA" id="ARBA00022679"/>
    </source>
</evidence>
<evidence type="ECO:0000256" key="7">
    <source>
        <dbReference type="ARBA" id="ARBA00023163"/>
    </source>
</evidence>
<comment type="catalytic activity">
    <reaction evidence="8 9">
        <text>RNA(n) + a ribonucleoside 5'-triphosphate = RNA(n+1) + diphosphate</text>
        <dbReference type="Rhea" id="RHEA:21248"/>
        <dbReference type="Rhea" id="RHEA-COMP:14527"/>
        <dbReference type="Rhea" id="RHEA-COMP:17342"/>
        <dbReference type="ChEBI" id="CHEBI:33019"/>
        <dbReference type="ChEBI" id="CHEBI:61557"/>
        <dbReference type="ChEBI" id="CHEBI:140395"/>
        <dbReference type="EC" id="2.7.7.6"/>
    </reaction>
</comment>
<organism evidence="11 12">
    <name type="scientific">Popillia japonica</name>
    <name type="common">Japanese beetle</name>
    <dbReference type="NCBI Taxonomy" id="7064"/>
    <lineage>
        <taxon>Eukaryota</taxon>
        <taxon>Metazoa</taxon>
        <taxon>Ecdysozoa</taxon>
        <taxon>Arthropoda</taxon>
        <taxon>Hexapoda</taxon>
        <taxon>Insecta</taxon>
        <taxon>Pterygota</taxon>
        <taxon>Neoptera</taxon>
        <taxon>Endopterygota</taxon>
        <taxon>Coleoptera</taxon>
        <taxon>Polyphaga</taxon>
        <taxon>Scarabaeiformia</taxon>
        <taxon>Scarabaeidae</taxon>
        <taxon>Rutelinae</taxon>
        <taxon>Popillia</taxon>
    </lineage>
</organism>
<dbReference type="InterPro" id="IPR046950">
    <property type="entry name" value="DNA-dir_Rpol_C_phage-type"/>
</dbReference>
<dbReference type="Gene3D" id="1.10.1320.10">
    <property type="entry name" value="DNA-directed RNA polymerase, N-terminal domain"/>
    <property type="match status" value="1"/>
</dbReference>
<dbReference type="InterPro" id="IPR002092">
    <property type="entry name" value="DNA-dir_Rpol_phage-type"/>
</dbReference>
<evidence type="ECO:0000256" key="3">
    <source>
        <dbReference type="ARBA" id="ARBA00022478"/>
    </source>
</evidence>
<dbReference type="EC" id="2.7.7.6" evidence="2 9"/>
<evidence type="ECO:0000259" key="10">
    <source>
        <dbReference type="SMART" id="SM01311"/>
    </source>
</evidence>
<evidence type="ECO:0000313" key="11">
    <source>
        <dbReference type="EMBL" id="KAK9708771.1"/>
    </source>
</evidence>
<dbReference type="PROSITE" id="PS00900">
    <property type="entry name" value="RNA_POL_PHAGE_1"/>
    <property type="match status" value="1"/>
</dbReference>
<dbReference type="FunFam" id="1.10.150.20:FF:000031">
    <property type="entry name" value="DNA-directed RNA polymerase"/>
    <property type="match status" value="1"/>
</dbReference>
<dbReference type="GO" id="GO:0006390">
    <property type="term" value="P:mitochondrial transcription"/>
    <property type="evidence" value="ECO:0007669"/>
    <property type="project" value="TreeGrafter"/>
</dbReference>
<keyword evidence="12" id="KW-1185">Reference proteome</keyword>
<keyword evidence="6" id="KW-0809">Transit peptide</keyword>
<name>A0AAW1JXH7_POPJA</name>
<reference evidence="11 12" key="1">
    <citation type="journal article" date="2024" name="BMC Genomics">
        <title>De novo assembly and annotation of Popillia japonica's genome with initial clues to its potential as an invasive pest.</title>
        <authorList>
            <person name="Cucini C."/>
            <person name="Boschi S."/>
            <person name="Funari R."/>
            <person name="Cardaioli E."/>
            <person name="Iannotti N."/>
            <person name="Marturano G."/>
            <person name="Paoli F."/>
            <person name="Bruttini M."/>
            <person name="Carapelli A."/>
            <person name="Frati F."/>
            <person name="Nardi F."/>
        </authorList>
    </citation>
    <scope>NUCLEOTIDE SEQUENCE [LARGE SCALE GENOMIC DNA]</scope>
    <source>
        <strain evidence="11">DMR45628</strain>
    </source>
</reference>
<dbReference type="Gene3D" id="1.10.287.280">
    <property type="match status" value="1"/>
</dbReference>
<dbReference type="FunFam" id="1.10.287.280:FF:000001">
    <property type="entry name" value="DNA-directed RNA polymerase"/>
    <property type="match status" value="1"/>
</dbReference>
<dbReference type="Proteomes" id="UP001458880">
    <property type="component" value="Unassembled WGS sequence"/>
</dbReference>
<dbReference type="EMBL" id="JASPKY010000321">
    <property type="protein sequence ID" value="KAK9708771.1"/>
    <property type="molecule type" value="Genomic_DNA"/>
</dbReference>
<evidence type="ECO:0000256" key="1">
    <source>
        <dbReference type="ARBA" id="ARBA00009493"/>
    </source>
</evidence>
<dbReference type="SMART" id="SM01311">
    <property type="entry name" value="RPOL_N"/>
    <property type="match status" value="1"/>
</dbReference>
<evidence type="ECO:0000256" key="5">
    <source>
        <dbReference type="ARBA" id="ARBA00022695"/>
    </source>
</evidence>
<comment type="caution">
    <text evidence="11">The sequence shown here is derived from an EMBL/GenBank/DDBJ whole genome shotgun (WGS) entry which is preliminary data.</text>
</comment>
<feature type="domain" description="DNA-directed RNA polymerase N-terminal" evidence="10">
    <location>
        <begin position="434"/>
        <end position="755"/>
    </location>
</feature>
<dbReference type="SUPFAM" id="SSF56672">
    <property type="entry name" value="DNA/RNA polymerases"/>
    <property type="match status" value="1"/>
</dbReference>
<dbReference type="GO" id="GO:0001018">
    <property type="term" value="F:mitochondrial promoter sequence-specific DNA binding"/>
    <property type="evidence" value="ECO:0007669"/>
    <property type="project" value="TreeGrafter"/>
</dbReference>
<keyword evidence="4 9" id="KW-0808">Transferase</keyword>
<keyword evidence="7 9" id="KW-0804">Transcription</keyword>
<proteinExistence type="inferred from homology"/>
<evidence type="ECO:0000256" key="8">
    <source>
        <dbReference type="ARBA" id="ARBA00048552"/>
    </source>
</evidence>